<sequence>MKRILCLPEEVLEAIFLRLPISGVIRVRSVCKHWRKLVNLPSFTELFSDSGVISWDAIIMDSSTAVMHWGGHEMYSATFRDNLVIAAHNKRYYIGNPFLGSWETIPEVQDEMVQFDSVCIKGDDGCYKLVAWGFHNRVWTFSRGQSCWVEEKDLPRSLASTPVVFDDKVVSINIDKESLTIYDTTTCEFLFRDLSVIGMRGQAHLLVWEKKLFVVATEDEDLEGKIKIWDITRDEIRLEAEKVEEKLPVLSCFYPGRV</sequence>
<organism evidence="3">
    <name type="scientific">Selaginella moellendorffii</name>
    <name type="common">Spikemoss</name>
    <dbReference type="NCBI Taxonomy" id="88036"/>
    <lineage>
        <taxon>Eukaryota</taxon>
        <taxon>Viridiplantae</taxon>
        <taxon>Streptophyta</taxon>
        <taxon>Embryophyta</taxon>
        <taxon>Tracheophyta</taxon>
        <taxon>Lycopodiopsida</taxon>
        <taxon>Selaginellales</taxon>
        <taxon>Selaginellaceae</taxon>
        <taxon>Selaginella</taxon>
    </lineage>
</organism>
<dbReference type="SUPFAM" id="SSF81383">
    <property type="entry name" value="F-box domain"/>
    <property type="match status" value="1"/>
</dbReference>
<evidence type="ECO:0000259" key="1">
    <source>
        <dbReference type="PROSITE" id="PS50181"/>
    </source>
</evidence>
<dbReference type="EMBL" id="GL377632">
    <property type="protein sequence ID" value="EFJ13572.1"/>
    <property type="molecule type" value="Genomic_DNA"/>
</dbReference>
<dbReference type="Gene3D" id="1.20.1280.50">
    <property type="match status" value="1"/>
</dbReference>
<dbReference type="AlphaFoldDB" id="D8SPZ6"/>
<dbReference type="PANTHER" id="PTHR31672">
    <property type="entry name" value="BNACNNG10540D PROTEIN"/>
    <property type="match status" value="1"/>
</dbReference>
<dbReference type="HOGENOM" id="CLU_081428_0_0_1"/>
<proteinExistence type="predicted"/>
<dbReference type="GO" id="GO:0031146">
    <property type="term" value="P:SCF-dependent proteasomal ubiquitin-dependent protein catabolic process"/>
    <property type="evidence" value="ECO:0000318"/>
    <property type="project" value="GO_Central"/>
</dbReference>
<dbReference type="KEGG" id="smo:SELMODRAFT_424469"/>
<keyword evidence="3" id="KW-1185">Reference proteome</keyword>
<dbReference type="Pfam" id="PF00646">
    <property type="entry name" value="F-box"/>
    <property type="match status" value="1"/>
</dbReference>
<protein>
    <recommendedName>
        <fullName evidence="1">F-box domain-containing protein</fullName>
    </recommendedName>
</protein>
<name>D8SPZ6_SELML</name>
<dbReference type="FunCoup" id="D8SPZ6">
    <property type="interactions" value="26"/>
</dbReference>
<evidence type="ECO:0000313" key="2">
    <source>
        <dbReference type="EMBL" id="EFJ13572.1"/>
    </source>
</evidence>
<dbReference type="InParanoid" id="D8SPZ6"/>
<accession>D8SPZ6</accession>
<evidence type="ECO:0000313" key="3">
    <source>
        <dbReference type="Proteomes" id="UP000001514"/>
    </source>
</evidence>
<dbReference type="PROSITE" id="PS50181">
    <property type="entry name" value="FBOX"/>
    <property type="match status" value="1"/>
</dbReference>
<dbReference type="InterPro" id="IPR036047">
    <property type="entry name" value="F-box-like_dom_sf"/>
</dbReference>
<dbReference type="PANTHER" id="PTHR31672:SF2">
    <property type="entry name" value="F-BOX DOMAIN-CONTAINING PROTEIN"/>
    <property type="match status" value="1"/>
</dbReference>
<dbReference type="InterPro" id="IPR001810">
    <property type="entry name" value="F-box_dom"/>
</dbReference>
<dbReference type="InterPro" id="IPR050796">
    <property type="entry name" value="SCF_F-box_component"/>
</dbReference>
<reference evidence="2 3" key="1">
    <citation type="journal article" date="2011" name="Science">
        <title>The Selaginella genome identifies genetic changes associated with the evolution of vascular plants.</title>
        <authorList>
            <person name="Banks J.A."/>
            <person name="Nishiyama T."/>
            <person name="Hasebe M."/>
            <person name="Bowman J.L."/>
            <person name="Gribskov M."/>
            <person name="dePamphilis C."/>
            <person name="Albert V.A."/>
            <person name="Aono N."/>
            <person name="Aoyama T."/>
            <person name="Ambrose B.A."/>
            <person name="Ashton N.W."/>
            <person name="Axtell M.J."/>
            <person name="Barker E."/>
            <person name="Barker M.S."/>
            <person name="Bennetzen J.L."/>
            <person name="Bonawitz N.D."/>
            <person name="Chapple C."/>
            <person name="Cheng C."/>
            <person name="Correa L.G."/>
            <person name="Dacre M."/>
            <person name="DeBarry J."/>
            <person name="Dreyer I."/>
            <person name="Elias M."/>
            <person name="Engstrom E.M."/>
            <person name="Estelle M."/>
            <person name="Feng L."/>
            <person name="Finet C."/>
            <person name="Floyd S.K."/>
            <person name="Frommer W.B."/>
            <person name="Fujita T."/>
            <person name="Gramzow L."/>
            <person name="Gutensohn M."/>
            <person name="Harholt J."/>
            <person name="Hattori M."/>
            <person name="Heyl A."/>
            <person name="Hirai T."/>
            <person name="Hiwatashi Y."/>
            <person name="Ishikawa M."/>
            <person name="Iwata M."/>
            <person name="Karol K.G."/>
            <person name="Koehler B."/>
            <person name="Kolukisaoglu U."/>
            <person name="Kubo M."/>
            <person name="Kurata T."/>
            <person name="Lalonde S."/>
            <person name="Li K."/>
            <person name="Li Y."/>
            <person name="Litt A."/>
            <person name="Lyons E."/>
            <person name="Manning G."/>
            <person name="Maruyama T."/>
            <person name="Michael T.P."/>
            <person name="Mikami K."/>
            <person name="Miyazaki S."/>
            <person name="Morinaga S."/>
            <person name="Murata T."/>
            <person name="Mueller-Roeber B."/>
            <person name="Nelson D.R."/>
            <person name="Obara M."/>
            <person name="Oguri Y."/>
            <person name="Olmstead R.G."/>
            <person name="Onodera N."/>
            <person name="Petersen B.L."/>
            <person name="Pils B."/>
            <person name="Prigge M."/>
            <person name="Rensing S.A."/>
            <person name="Riano-Pachon D.M."/>
            <person name="Roberts A.W."/>
            <person name="Sato Y."/>
            <person name="Scheller H.V."/>
            <person name="Schulz B."/>
            <person name="Schulz C."/>
            <person name="Shakirov E.V."/>
            <person name="Shibagaki N."/>
            <person name="Shinohara N."/>
            <person name="Shippen D.E."/>
            <person name="Soerensen I."/>
            <person name="Sotooka R."/>
            <person name="Sugimoto N."/>
            <person name="Sugita M."/>
            <person name="Sumikawa N."/>
            <person name="Tanurdzic M."/>
            <person name="Theissen G."/>
            <person name="Ulvskov P."/>
            <person name="Wakazuki S."/>
            <person name="Weng J.K."/>
            <person name="Willats W.W."/>
            <person name="Wipf D."/>
            <person name="Wolf P.G."/>
            <person name="Yang L."/>
            <person name="Zimmer A.D."/>
            <person name="Zhu Q."/>
            <person name="Mitros T."/>
            <person name="Hellsten U."/>
            <person name="Loque D."/>
            <person name="Otillar R."/>
            <person name="Salamov A."/>
            <person name="Schmutz J."/>
            <person name="Shapiro H."/>
            <person name="Lindquist E."/>
            <person name="Lucas S."/>
            <person name="Rokhsar D."/>
            <person name="Grigoriev I.V."/>
        </authorList>
    </citation>
    <scope>NUCLEOTIDE SEQUENCE [LARGE SCALE GENOMIC DNA]</scope>
</reference>
<gene>
    <name evidence="2" type="ORF">SELMODRAFT_424469</name>
</gene>
<dbReference type="SMART" id="SM00256">
    <property type="entry name" value="FBOX"/>
    <property type="match status" value="1"/>
</dbReference>
<feature type="domain" description="F-box" evidence="1">
    <location>
        <begin position="1"/>
        <end position="50"/>
    </location>
</feature>
<dbReference type="GO" id="GO:0004842">
    <property type="term" value="F:ubiquitin-protein transferase activity"/>
    <property type="evidence" value="ECO:0000318"/>
    <property type="project" value="GO_Central"/>
</dbReference>
<dbReference type="Proteomes" id="UP000001514">
    <property type="component" value="Unassembled WGS sequence"/>
</dbReference>
<dbReference type="Gramene" id="EFJ13572">
    <property type="protein sequence ID" value="EFJ13572"/>
    <property type="gene ID" value="SELMODRAFT_424469"/>
</dbReference>